<gene>
    <name evidence="3" type="ORF">SK128_020403</name>
</gene>
<dbReference type="InterPro" id="IPR013783">
    <property type="entry name" value="Ig-like_fold"/>
</dbReference>
<feature type="compositionally biased region" description="Low complexity" evidence="1">
    <location>
        <begin position="110"/>
        <end position="119"/>
    </location>
</feature>
<dbReference type="GO" id="GO:0032589">
    <property type="term" value="C:neuron projection membrane"/>
    <property type="evidence" value="ECO:0007669"/>
    <property type="project" value="TreeGrafter"/>
</dbReference>
<feature type="region of interest" description="Disordered" evidence="1">
    <location>
        <begin position="110"/>
        <end position="129"/>
    </location>
</feature>
<dbReference type="InterPro" id="IPR013151">
    <property type="entry name" value="Immunoglobulin_dom"/>
</dbReference>
<evidence type="ECO:0000256" key="1">
    <source>
        <dbReference type="SAM" id="MobiDB-lite"/>
    </source>
</evidence>
<dbReference type="Proteomes" id="UP001381693">
    <property type="component" value="Unassembled WGS sequence"/>
</dbReference>
<dbReference type="InterPro" id="IPR007110">
    <property type="entry name" value="Ig-like_dom"/>
</dbReference>
<reference evidence="3 4" key="1">
    <citation type="submission" date="2023-11" db="EMBL/GenBank/DDBJ databases">
        <title>Halocaridina rubra genome assembly.</title>
        <authorList>
            <person name="Smith C."/>
        </authorList>
    </citation>
    <scope>NUCLEOTIDE SEQUENCE [LARGE SCALE GENOMIC DNA]</scope>
    <source>
        <strain evidence="3">EP-1</strain>
        <tissue evidence="3">Whole</tissue>
    </source>
</reference>
<dbReference type="InterPro" id="IPR037448">
    <property type="entry name" value="Zig-8"/>
</dbReference>
<dbReference type="SUPFAM" id="SSF48726">
    <property type="entry name" value="Immunoglobulin"/>
    <property type="match status" value="2"/>
</dbReference>
<protein>
    <recommendedName>
        <fullName evidence="2">Ig-like domain-containing protein</fullName>
    </recommendedName>
</protein>
<organism evidence="3 4">
    <name type="scientific">Halocaridina rubra</name>
    <name type="common">Hawaiian red shrimp</name>
    <dbReference type="NCBI Taxonomy" id="373956"/>
    <lineage>
        <taxon>Eukaryota</taxon>
        <taxon>Metazoa</taxon>
        <taxon>Ecdysozoa</taxon>
        <taxon>Arthropoda</taxon>
        <taxon>Crustacea</taxon>
        <taxon>Multicrustacea</taxon>
        <taxon>Malacostraca</taxon>
        <taxon>Eumalacostraca</taxon>
        <taxon>Eucarida</taxon>
        <taxon>Decapoda</taxon>
        <taxon>Pleocyemata</taxon>
        <taxon>Caridea</taxon>
        <taxon>Atyoidea</taxon>
        <taxon>Atyidae</taxon>
        <taxon>Halocaridina</taxon>
    </lineage>
</organism>
<evidence type="ECO:0000313" key="3">
    <source>
        <dbReference type="EMBL" id="KAK7065342.1"/>
    </source>
</evidence>
<dbReference type="Gene3D" id="2.60.40.10">
    <property type="entry name" value="Immunoglobulins"/>
    <property type="match status" value="2"/>
</dbReference>
<dbReference type="EMBL" id="JAXCGZ010020810">
    <property type="protein sequence ID" value="KAK7065342.1"/>
    <property type="molecule type" value="Genomic_DNA"/>
</dbReference>
<dbReference type="AlphaFoldDB" id="A0AAN8WHS5"/>
<feature type="domain" description="Ig-like" evidence="2">
    <location>
        <begin position="251"/>
        <end position="345"/>
    </location>
</feature>
<keyword evidence="4" id="KW-1185">Reference proteome</keyword>
<dbReference type="InterPro" id="IPR013098">
    <property type="entry name" value="Ig_I-set"/>
</dbReference>
<sequence>MSSLVYIFAIKCWLIFTQNELSPAQAHSLLSPEAPVTDSLKAKIGALTLWNENEDPVKDAYSALTTPLNDVTDSEHDRPNISIQEITSPKSNNFISSQLLNHSSVPSPSRHSFTFSSTSFPPPSQELDHPPLRVARSSRVAITLPLQPYFDPSSPTSVSVQLGMHAFLSCTIRNINNNSISWIRSQDSRILTVDQHTIISDERIHAQYEKEIDTWTLQIKHVQEKDAGRYECQISTEPKMSHFLHLHIKTPLVHIAGSPDIYVKSGSRVTLKCIISRALILPEYIFWYRGKDRVIAQELAGIHQVYVEKISDNIMIGTLIIASAIPSDQGSYACVPASLPTAEVTLHVLRASDRRVFASPYSEDDDNSFHSIFSLYNFSPQRQHENEGRSNIVPCMAVPPQFSKLTEYTICVGTIMEQFYINENTGFCCCWPLSNPDQKDLTTFPWRRSGRERL</sequence>
<feature type="non-terminal residue" evidence="3">
    <location>
        <position position="454"/>
    </location>
</feature>
<dbReference type="Pfam" id="PF07679">
    <property type="entry name" value="I-set"/>
    <property type="match status" value="1"/>
</dbReference>
<dbReference type="PANTHER" id="PTHR23279">
    <property type="entry name" value="DEFECTIVE PROBOSCIS EXTENSION RESPONSE DPR -RELATED"/>
    <property type="match status" value="1"/>
</dbReference>
<dbReference type="PROSITE" id="PS50835">
    <property type="entry name" value="IG_LIKE"/>
    <property type="match status" value="2"/>
</dbReference>
<dbReference type="InterPro" id="IPR036179">
    <property type="entry name" value="Ig-like_dom_sf"/>
</dbReference>
<dbReference type="SMART" id="SM00409">
    <property type="entry name" value="IG"/>
    <property type="match status" value="2"/>
</dbReference>
<dbReference type="SMART" id="SM00408">
    <property type="entry name" value="IGc2"/>
    <property type="match status" value="2"/>
</dbReference>
<evidence type="ECO:0000313" key="4">
    <source>
        <dbReference type="Proteomes" id="UP001381693"/>
    </source>
</evidence>
<dbReference type="FunFam" id="2.60.40.10:FF:000129">
    <property type="entry name" value="CLUMA_CG018772, isoform A"/>
    <property type="match status" value="1"/>
</dbReference>
<name>A0AAN8WHS5_HALRR</name>
<comment type="caution">
    <text evidence="3">The sequence shown here is derived from an EMBL/GenBank/DDBJ whole genome shotgun (WGS) entry which is preliminary data.</text>
</comment>
<proteinExistence type="predicted"/>
<dbReference type="PANTHER" id="PTHR23279:SF21">
    <property type="entry name" value="DEFECTIVE PROBOSCIS EXTENSION RESPONSE 11, ISOFORM B-RELATED"/>
    <property type="match status" value="1"/>
</dbReference>
<dbReference type="Pfam" id="PF00047">
    <property type="entry name" value="ig"/>
    <property type="match status" value="1"/>
</dbReference>
<feature type="domain" description="Ig-like" evidence="2">
    <location>
        <begin position="148"/>
        <end position="235"/>
    </location>
</feature>
<accession>A0AAN8WHS5</accession>
<evidence type="ECO:0000259" key="2">
    <source>
        <dbReference type="PROSITE" id="PS50835"/>
    </source>
</evidence>
<dbReference type="InterPro" id="IPR003598">
    <property type="entry name" value="Ig_sub2"/>
</dbReference>
<dbReference type="InterPro" id="IPR003599">
    <property type="entry name" value="Ig_sub"/>
</dbReference>
<dbReference type="GO" id="GO:0050808">
    <property type="term" value="P:synapse organization"/>
    <property type="evidence" value="ECO:0007669"/>
    <property type="project" value="TreeGrafter"/>
</dbReference>